<dbReference type="RefSeq" id="WP_081144356.1">
    <property type="nucleotide sequence ID" value="NZ_CP015897.1"/>
</dbReference>
<gene>
    <name evidence="1" type="ORF">LL275_1881</name>
</gene>
<reference evidence="1 2" key="1">
    <citation type="journal article" date="2017" name="BMC Genomics">
        <title>Comparative and functional genomics of the Lactococcus lactis taxon; insights into evolution and niche adaptation.</title>
        <authorList>
            <person name="Kelleher P."/>
            <person name="Bottacini F."/>
            <person name="Mahony J."/>
            <person name="Kilcawley K.N."/>
            <person name="van Sinderen D."/>
        </authorList>
    </citation>
    <scope>NUCLEOTIDE SEQUENCE [LARGE SCALE GENOMIC DNA]</scope>
    <source>
        <strain evidence="1 2">275</strain>
    </source>
</reference>
<name>A0A1V0NHU1_LACLL</name>
<accession>A0A1V0NHU1</accession>
<dbReference type="AlphaFoldDB" id="A0A1V0NHU1"/>
<sequence length="131" mass="14964">MKSNVKFDFTKIKKRTVGARNMILTPTIHISKGGDLSFYCINVADTPYFRVAKTGNLIGQEFSNSQFSNSFTSRERGSAFCAVARSVIKEIEFEKYIGTDYHSANFALQKESENLYWFDLTSTVTKYKKLK</sequence>
<dbReference type="EMBL" id="CP015897">
    <property type="protein sequence ID" value="ARD99508.1"/>
    <property type="molecule type" value="Genomic_DNA"/>
</dbReference>
<evidence type="ECO:0000313" key="1">
    <source>
        <dbReference type="EMBL" id="ARD99508.1"/>
    </source>
</evidence>
<dbReference type="Proteomes" id="UP000192085">
    <property type="component" value="Chromosome"/>
</dbReference>
<organism evidence="1 2">
    <name type="scientific">Lactococcus lactis subsp. lactis</name>
    <name type="common">Streptococcus lactis</name>
    <dbReference type="NCBI Taxonomy" id="1360"/>
    <lineage>
        <taxon>Bacteria</taxon>
        <taxon>Bacillati</taxon>
        <taxon>Bacillota</taxon>
        <taxon>Bacilli</taxon>
        <taxon>Lactobacillales</taxon>
        <taxon>Streptococcaceae</taxon>
        <taxon>Lactococcus</taxon>
    </lineage>
</organism>
<protein>
    <submittedName>
        <fullName evidence="1">Prophage protein</fullName>
    </submittedName>
</protein>
<proteinExistence type="predicted"/>
<evidence type="ECO:0000313" key="2">
    <source>
        <dbReference type="Proteomes" id="UP000192085"/>
    </source>
</evidence>